<gene>
    <name evidence="3" type="ORF">TeGR_g2107</name>
</gene>
<dbReference type="PANTHER" id="PTHR31827">
    <property type="entry name" value="EMB|CAB89363.1"/>
    <property type="match status" value="1"/>
</dbReference>
<accession>A0ABQ6N3K9</accession>
<evidence type="ECO:0000256" key="1">
    <source>
        <dbReference type="SAM" id="MobiDB-lite"/>
    </source>
</evidence>
<feature type="compositionally biased region" description="Low complexity" evidence="1">
    <location>
        <begin position="125"/>
        <end position="135"/>
    </location>
</feature>
<dbReference type="InterPro" id="IPR056866">
    <property type="entry name" value="Znf_WRKY19"/>
</dbReference>
<feature type="region of interest" description="Disordered" evidence="1">
    <location>
        <begin position="86"/>
        <end position="139"/>
    </location>
</feature>
<feature type="domain" description="WRKY19-like zinc finger" evidence="2">
    <location>
        <begin position="791"/>
        <end position="815"/>
    </location>
</feature>
<reference evidence="3 4" key="1">
    <citation type="journal article" date="2023" name="Commun. Biol.">
        <title>Genome analysis of Parmales, the sister group of diatoms, reveals the evolutionary specialization of diatoms from phago-mixotrophs to photoautotrophs.</title>
        <authorList>
            <person name="Ban H."/>
            <person name="Sato S."/>
            <person name="Yoshikawa S."/>
            <person name="Yamada K."/>
            <person name="Nakamura Y."/>
            <person name="Ichinomiya M."/>
            <person name="Sato N."/>
            <person name="Blanc-Mathieu R."/>
            <person name="Endo H."/>
            <person name="Kuwata A."/>
            <person name="Ogata H."/>
        </authorList>
    </citation>
    <scope>NUCLEOTIDE SEQUENCE [LARGE SCALE GENOMIC DNA]</scope>
</reference>
<dbReference type="Proteomes" id="UP001165060">
    <property type="component" value="Unassembled WGS sequence"/>
</dbReference>
<sequence length="888" mass="92300">MLLYIQGKVNVHEPILTMLKSFAAAIKEEGLWELELPDFYGNPAGPDAKEAGADGEGDRNRKYRATLDFVLAKALEIQYDSECNVVDPGGGAERESRSQQLSAPPRRSAEEYMEAMKAMSGTGGPSSPRSARPSSGSGGSFDLSADLGANGSFVLFDDAELQRIVDRRSFLSAAVSDDLGPAGTDTKMSLPALPDGASQCVSQLIVKFLQTSKFDGGELWSTDENGGWERQCLEGWGPNVDKIVQVAAGVKDDMRKPECGVGSVIARCIKAIEADWRSDVGADPASPPPPNDPHLARAAAAGLRTVVAVPVHRACAVRRPCVLVLYAAKSIKETPSVATFLARAAEWLLEDEKEKILRGIEPVEPSEPREPGLVSPLAGALPANPIGIFRPPANDPAASMQQRILQQQQQILAAQQQAHHMQHQQLMAQQAMAVQQTLEAGQRALGRAPGAGPQSAQPGGAGASVTAAALYGQMQGHAGPQGAAPGGAGAAALYGQMQGQGQGPAPGGAGAAALYGQMQGQGQGPAPGGAGAAALYGQMQGLGSYNPYANPGTFPYPGMPVANAGSMHALPGVDQPNSNPYAAQPAGAFSIPYPPPLGVPAPGALNTGMPPPMSEPGALGPPPPLDGIDNPMRANAALVASGLPLFCQPAGGAAQPAAYIPGAMGPKPTAKRKRQIIVGPDGQRITAKNMPRKPCRMSDCEEPATARTPYCKQHCGARMCEVEGCSKCAQGRTRFCISHGGGRRCTKEGCNKGARDKFFCAAHGGGRRCEVEGCFRSAVGGYTKCTGHGGGRRCKHEGCTKSAQSSTDYCVRHGGGKKCTVPGCGKVARGRNNLCVGHTSADDQAAAVAAQKKQLAQAQINIQAQLNAQAREYAKHEQEVLLGLAGRK</sequence>
<feature type="domain" description="WRKY19-like zinc finger" evidence="2">
    <location>
        <begin position="718"/>
        <end position="741"/>
    </location>
</feature>
<keyword evidence="4" id="KW-1185">Reference proteome</keyword>
<evidence type="ECO:0000259" key="2">
    <source>
        <dbReference type="Pfam" id="PF24906"/>
    </source>
</evidence>
<comment type="caution">
    <text evidence="3">The sequence shown here is derived from an EMBL/GenBank/DDBJ whole genome shotgun (WGS) entry which is preliminary data.</text>
</comment>
<protein>
    <recommendedName>
        <fullName evidence="2">WRKY19-like zinc finger domain-containing protein</fullName>
    </recommendedName>
</protein>
<dbReference type="EMBL" id="BRYB01000878">
    <property type="protein sequence ID" value="GMI39508.1"/>
    <property type="molecule type" value="Genomic_DNA"/>
</dbReference>
<evidence type="ECO:0000313" key="3">
    <source>
        <dbReference type="EMBL" id="GMI39508.1"/>
    </source>
</evidence>
<dbReference type="PANTHER" id="PTHR31827:SF1">
    <property type="entry name" value="EMB|CAB89363.1"/>
    <property type="match status" value="1"/>
</dbReference>
<organism evidence="3 4">
    <name type="scientific">Tetraparma gracilis</name>
    <dbReference type="NCBI Taxonomy" id="2962635"/>
    <lineage>
        <taxon>Eukaryota</taxon>
        <taxon>Sar</taxon>
        <taxon>Stramenopiles</taxon>
        <taxon>Ochrophyta</taxon>
        <taxon>Bolidophyceae</taxon>
        <taxon>Parmales</taxon>
        <taxon>Triparmaceae</taxon>
        <taxon>Tetraparma</taxon>
    </lineage>
</organism>
<proteinExistence type="predicted"/>
<evidence type="ECO:0000313" key="4">
    <source>
        <dbReference type="Proteomes" id="UP001165060"/>
    </source>
</evidence>
<dbReference type="Pfam" id="PF24906">
    <property type="entry name" value="Zf_WRKY19"/>
    <property type="match status" value="2"/>
</dbReference>
<name>A0ABQ6N3K9_9STRA</name>